<dbReference type="Proteomes" id="UP000700334">
    <property type="component" value="Unassembled WGS sequence"/>
</dbReference>
<dbReference type="PANTHER" id="PTHR22435">
    <property type="entry name" value="CHROMOSOME 6 OPEN READING FRAME 222"/>
    <property type="match status" value="1"/>
</dbReference>
<dbReference type="EMBL" id="JAGFMF010011803">
    <property type="protein sequence ID" value="KAG8512019.1"/>
    <property type="molecule type" value="Genomic_DNA"/>
</dbReference>
<feature type="compositionally biased region" description="Basic and acidic residues" evidence="1">
    <location>
        <begin position="183"/>
        <end position="197"/>
    </location>
</feature>
<gene>
    <name evidence="2" type="ORF">J0S82_011149</name>
</gene>
<feature type="compositionally biased region" description="Basic residues" evidence="1">
    <location>
        <begin position="135"/>
        <end position="152"/>
    </location>
</feature>
<feature type="region of interest" description="Disordered" evidence="1">
    <location>
        <begin position="21"/>
        <end position="64"/>
    </location>
</feature>
<feature type="region of interest" description="Disordered" evidence="1">
    <location>
        <begin position="100"/>
        <end position="198"/>
    </location>
</feature>
<keyword evidence="3" id="KW-1185">Reference proteome</keyword>
<feature type="compositionally biased region" description="Basic and acidic residues" evidence="1">
    <location>
        <begin position="103"/>
        <end position="118"/>
    </location>
</feature>
<protein>
    <submittedName>
        <fullName evidence="2">Uncharacterized protein</fullName>
    </submittedName>
</protein>
<feature type="region of interest" description="Disordered" evidence="1">
    <location>
        <begin position="310"/>
        <end position="427"/>
    </location>
</feature>
<organism evidence="2 3">
    <name type="scientific">Galemys pyrenaicus</name>
    <name type="common">Iberian desman</name>
    <name type="synonym">Pyrenean desman</name>
    <dbReference type="NCBI Taxonomy" id="202257"/>
    <lineage>
        <taxon>Eukaryota</taxon>
        <taxon>Metazoa</taxon>
        <taxon>Chordata</taxon>
        <taxon>Craniata</taxon>
        <taxon>Vertebrata</taxon>
        <taxon>Euteleostomi</taxon>
        <taxon>Mammalia</taxon>
        <taxon>Eutheria</taxon>
        <taxon>Laurasiatheria</taxon>
        <taxon>Eulipotyphla</taxon>
        <taxon>Talpidae</taxon>
        <taxon>Galemys</taxon>
    </lineage>
</organism>
<dbReference type="Pfam" id="PF15661">
    <property type="entry name" value="CF222"/>
    <property type="match status" value="4"/>
</dbReference>
<sequence>TSSKGIACFGCSMLEHPQVLTPSGRARSLDNCPSSASRARSPESPVQSTEAQFSTATTPSVEASRELLQCEQSTPQDAKKDKAQKRAQQGWLKSVLNFFLRSGPEEPKEKADRTKVKEGVPQVTETPAVPGQPVLRKKSHDKKASRKKRSYKKPVAEEITVVQDQEAEGQEAGPPRVAAAHGSKKEANLGPSGREKSLVSTNLRSSSARALASRRLLPKAPVISWKSRPESLTNGAGAADASNLESQPASRPRFLPLRVGVYQHPISSSSGEQSTVVTTTLHLVLAETLPRAISRAAIPVLSFTPTISFSSSGAEESEVQEAMTTEGGGLSPSESHPAAGGQEPEEDLPLDRGQSLTRCVSSYPQGFQDPQPEVVPQKPAPAARKKSQERKSTLKRVFSSKKHGPEEPKKVGAMGAASPESRPLKRPNFLPLCVGGHRPSFSSTYGEQAGVAITQLICAEESEVQEAMTTEGGGLSPSESHPAAGGQEPEEDLPLDRVSESKDAIIQMIVDFLKKVGDQYEKEGLQDPQPEVVPQKPAPAARKKSQERKSTLKRAFSSKKHGPEEPKKVGAMGAASPESRPLKRPSFLPLCVGGHRPSFSSTADSEAAGGLGRREKNETSGQAEGAVKSSGVRLVQRGSGGVREEPGDQDPSVPALPDSFLSEPRVSVWWACGLEISANRSQPTPFCSQIQSWGFSSSRSPCLQKGCEQEPQKQPPSPEASRQKGTLSRMEQEQIFQKLMAILQEVGEQLKDQIRRNPGLKKYFREIVDASLEKLVTSPQTQEAHSTELNRSLMERPYQFPLGLPNNGLNVISLMDFTGHSKRRYSGSHFSCREALQ</sequence>
<feature type="region of interest" description="Disordered" evidence="1">
    <location>
        <begin position="462"/>
        <end position="499"/>
    </location>
</feature>
<dbReference type="PANTHER" id="PTHR22435:SF0">
    <property type="entry name" value="PROTEIN BNIP5"/>
    <property type="match status" value="1"/>
</dbReference>
<name>A0A8J6DKT6_GALPY</name>
<feature type="region of interest" description="Disordered" evidence="1">
    <location>
        <begin position="521"/>
        <end position="658"/>
    </location>
</feature>
<feature type="compositionally biased region" description="Polar residues" evidence="1">
    <location>
        <begin position="46"/>
        <end position="61"/>
    </location>
</feature>
<dbReference type="AlphaFoldDB" id="A0A8J6DKT6"/>
<evidence type="ECO:0000313" key="2">
    <source>
        <dbReference type="EMBL" id="KAG8512019.1"/>
    </source>
</evidence>
<accession>A0A8J6DKT6</accession>
<feature type="compositionally biased region" description="Low complexity" evidence="1">
    <location>
        <begin position="33"/>
        <end position="45"/>
    </location>
</feature>
<feature type="region of interest" description="Disordered" evidence="1">
    <location>
        <begin position="228"/>
        <end position="249"/>
    </location>
</feature>
<comment type="caution">
    <text evidence="2">The sequence shown here is derived from an EMBL/GenBank/DDBJ whole genome shotgun (WGS) entry which is preliminary data.</text>
</comment>
<dbReference type="InterPro" id="IPR031362">
    <property type="entry name" value="BNIP5"/>
</dbReference>
<feature type="non-terminal residue" evidence="2">
    <location>
        <position position="837"/>
    </location>
</feature>
<dbReference type="OrthoDB" id="9666433at2759"/>
<evidence type="ECO:0000256" key="1">
    <source>
        <dbReference type="SAM" id="MobiDB-lite"/>
    </source>
</evidence>
<feature type="compositionally biased region" description="Polar residues" evidence="1">
    <location>
        <begin position="354"/>
        <end position="365"/>
    </location>
</feature>
<reference evidence="2" key="1">
    <citation type="journal article" date="2021" name="Evol. Appl.">
        <title>The genome of the Pyrenean desman and the effects of bottlenecks and inbreeding on the genomic landscape of an endangered species.</title>
        <authorList>
            <person name="Escoda L."/>
            <person name="Castresana J."/>
        </authorList>
    </citation>
    <scope>NUCLEOTIDE SEQUENCE</scope>
    <source>
        <strain evidence="2">IBE-C5619</strain>
    </source>
</reference>
<proteinExistence type="predicted"/>
<feature type="non-terminal residue" evidence="2">
    <location>
        <position position="1"/>
    </location>
</feature>
<feature type="region of interest" description="Disordered" evidence="1">
    <location>
        <begin position="701"/>
        <end position="730"/>
    </location>
</feature>
<evidence type="ECO:0000313" key="3">
    <source>
        <dbReference type="Proteomes" id="UP000700334"/>
    </source>
</evidence>